<proteinExistence type="inferred from homology"/>
<comment type="caution">
    <text evidence="5">The sequence shown here is derived from an EMBL/GenBank/DDBJ whole genome shotgun (WGS) entry which is preliminary data.</text>
</comment>
<feature type="compositionally biased region" description="Basic and acidic residues" evidence="4">
    <location>
        <begin position="180"/>
        <end position="206"/>
    </location>
</feature>
<dbReference type="Pfam" id="PF03514">
    <property type="entry name" value="GRAS"/>
    <property type="match status" value="1"/>
</dbReference>
<feature type="region of interest" description="SAW" evidence="3">
    <location>
        <begin position="579"/>
        <end position="654"/>
    </location>
</feature>
<feature type="region of interest" description="Leucine repeat II (LRII)" evidence="3">
    <location>
        <begin position="441"/>
        <end position="473"/>
    </location>
</feature>
<dbReference type="InterPro" id="IPR005202">
    <property type="entry name" value="TF_GRAS"/>
</dbReference>
<gene>
    <name evidence="5" type="ORF">CEPIT_LOCUS4322</name>
</gene>
<sequence>MVMDHFIGALPDSSTNSFEWENEIIFSNFKPSEDIPDIYKHALSMAQHPNLGTHAPALDSDPVLDYISQMLLEEESIGGNNHNMFFDPVALIAAENSFYEALHDNPSPLIIHSNPGSSCRYGVDPEEPESCGTSEPPPDLAIQASPDVSDDRESISDFMRGVAQASKSLEAARNQRVIDDLEKYEESPRDVDVTKVEKDHSMDSNRRGKKHYYHPEETGVEEERSSKQSAVCKEEVELSEVFDKVLLCAEDDGGGDKDSSSGVRQKGRSGHRHLNRQGVNCETVDLMSLLINCAQSIAATDYRSAKDQLKEIRHHSSPTGDSNQRVANVFANSLEVRLAGTGSQSYKALSGNDLIVPELLKSYMSPLPFMRMGLFFANKMICEVASKGVSLHVIDFGIHYGIQWPTLIRDLSQRRGGPPKLRITGIELPQPGFRPEKMLEETGSRLAKCCQRYGVPFEYNAITRHNWETIKVDDLKLLSDEVVAVNCFLRFEYLLDETVVTNSHRDAVLNLIREVSPHIYVQATNNGPHSSPFFVNRFRETLFFYSAIFDMCQAVMPLHDHDRLNFEQVLGRDIMNIIACEGLERLVRPETCKQWHSRILRAGFKPMPLKPELIKELRHKVRTGYHKDFVFVDEGNWILQGWKGRIFGGSSCWVVA</sequence>
<evidence type="ECO:0000256" key="4">
    <source>
        <dbReference type="SAM" id="MobiDB-lite"/>
    </source>
</evidence>
<comment type="similarity">
    <text evidence="3">Belongs to the GRAS family.</text>
</comment>
<dbReference type="PROSITE" id="PS50985">
    <property type="entry name" value="GRAS"/>
    <property type="match status" value="1"/>
</dbReference>
<feature type="short sequence motif" description="VHIID" evidence="3">
    <location>
        <begin position="391"/>
        <end position="395"/>
    </location>
</feature>
<keyword evidence="2" id="KW-0804">Transcription</keyword>
<feature type="region of interest" description="Leucine repeat I (LRI)" evidence="3">
    <location>
        <begin position="284"/>
        <end position="344"/>
    </location>
</feature>
<protein>
    <submittedName>
        <fullName evidence="5">Uncharacterized protein</fullName>
    </submittedName>
</protein>
<accession>A0AAV0CGR0</accession>
<dbReference type="Proteomes" id="UP001152523">
    <property type="component" value="Unassembled WGS sequence"/>
</dbReference>
<keyword evidence="1" id="KW-0805">Transcription regulation</keyword>
<comment type="caution">
    <text evidence="3">Lacks conserved residue(s) required for the propagation of feature annotation.</text>
</comment>
<dbReference type="AlphaFoldDB" id="A0AAV0CGR0"/>
<reference evidence="5" key="1">
    <citation type="submission" date="2022-07" db="EMBL/GenBank/DDBJ databases">
        <authorList>
            <person name="Macas J."/>
            <person name="Novak P."/>
            <person name="Neumann P."/>
        </authorList>
    </citation>
    <scope>NUCLEOTIDE SEQUENCE</scope>
</reference>
<feature type="compositionally biased region" description="Basic and acidic residues" evidence="4">
    <location>
        <begin position="213"/>
        <end position="229"/>
    </location>
</feature>
<evidence type="ECO:0000256" key="2">
    <source>
        <dbReference type="ARBA" id="ARBA00023163"/>
    </source>
</evidence>
<organism evidence="5 6">
    <name type="scientific">Cuscuta epithymum</name>
    <dbReference type="NCBI Taxonomy" id="186058"/>
    <lineage>
        <taxon>Eukaryota</taxon>
        <taxon>Viridiplantae</taxon>
        <taxon>Streptophyta</taxon>
        <taxon>Embryophyta</taxon>
        <taxon>Tracheophyta</taxon>
        <taxon>Spermatophyta</taxon>
        <taxon>Magnoliopsida</taxon>
        <taxon>eudicotyledons</taxon>
        <taxon>Gunneridae</taxon>
        <taxon>Pentapetalae</taxon>
        <taxon>asterids</taxon>
        <taxon>lamiids</taxon>
        <taxon>Solanales</taxon>
        <taxon>Convolvulaceae</taxon>
        <taxon>Cuscuteae</taxon>
        <taxon>Cuscuta</taxon>
        <taxon>Cuscuta subgen. Cuscuta</taxon>
    </lineage>
</organism>
<evidence type="ECO:0000313" key="5">
    <source>
        <dbReference type="EMBL" id="CAH9072492.1"/>
    </source>
</evidence>
<evidence type="ECO:0000256" key="1">
    <source>
        <dbReference type="ARBA" id="ARBA00023015"/>
    </source>
</evidence>
<feature type="compositionally biased region" description="Basic residues" evidence="4">
    <location>
        <begin position="265"/>
        <end position="274"/>
    </location>
</feature>
<evidence type="ECO:0000313" key="6">
    <source>
        <dbReference type="Proteomes" id="UP001152523"/>
    </source>
</evidence>
<feature type="region of interest" description="Disordered" evidence="4">
    <location>
        <begin position="253"/>
        <end position="274"/>
    </location>
</feature>
<name>A0AAV0CGR0_9ASTE</name>
<feature type="region of interest" description="Disordered" evidence="4">
    <location>
        <begin position="120"/>
        <end position="152"/>
    </location>
</feature>
<keyword evidence="6" id="KW-1185">Reference proteome</keyword>
<evidence type="ECO:0000256" key="3">
    <source>
        <dbReference type="PROSITE-ProRule" id="PRU01191"/>
    </source>
</evidence>
<dbReference type="EMBL" id="CAMAPF010000022">
    <property type="protein sequence ID" value="CAH9072492.1"/>
    <property type="molecule type" value="Genomic_DNA"/>
</dbReference>
<dbReference type="PANTHER" id="PTHR31636">
    <property type="entry name" value="OSJNBA0084A10.13 PROTEIN-RELATED"/>
    <property type="match status" value="1"/>
</dbReference>
<feature type="region of interest" description="Disordered" evidence="4">
    <location>
        <begin position="180"/>
        <end position="229"/>
    </location>
</feature>